<dbReference type="Proteomes" id="UP001185922">
    <property type="component" value="Unassembled WGS sequence"/>
</dbReference>
<comment type="caution">
    <text evidence="4">The sequence shown here is derived from an EMBL/GenBank/DDBJ whole genome shotgun (WGS) entry which is preliminary data.</text>
</comment>
<dbReference type="Pfam" id="PF02470">
    <property type="entry name" value="MlaD"/>
    <property type="match status" value="1"/>
</dbReference>
<dbReference type="InterPro" id="IPR052336">
    <property type="entry name" value="MlaD_Phospholipid_Transporter"/>
</dbReference>
<dbReference type="InterPro" id="IPR003399">
    <property type="entry name" value="Mce/MlaD"/>
</dbReference>
<proteinExistence type="predicted"/>
<keyword evidence="2" id="KW-0812">Transmembrane</keyword>
<dbReference type="AlphaFoldDB" id="A0AAE4R1V2"/>
<accession>A0AAE4R1V2</accession>
<reference evidence="4" key="1">
    <citation type="submission" date="2023-10" db="EMBL/GenBank/DDBJ databases">
        <title>Development of a sustainable strategy for remediation of hydrocarbon-contaminated territories based on the waste exchange concept.</title>
        <authorList>
            <person name="Krivoruchko A."/>
        </authorList>
    </citation>
    <scope>NUCLEOTIDE SEQUENCE</scope>
    <source>
        <strain evidence="4">IEGM 1279</strain>
    </source>
</reference>
<organism evidence="4 5">
    <name type="scientific">Gordonia amicalis</name>
    <dbReference type="NCBI Taxonomy" id="89053"/>
    <lineage>
        <taxon>Bacteria</taxon>
        <taxon>Bacillati</taxon>
        <taxon>Actinomycetota</taxon>
        <taxon>Actinomycetes</taxon>
        <taxon>Mycobacteriales</taxon>
        <taxon>Gordoniaceae</taxon>
        <taxon>Gordonia</taxon>
    </lineage>
</organism>
<keyword evidence="2" id="KW-0472">Membrane</keyword>
<feature type="region of interest" description="Disordered" evidence="1">
    <location>
        <begin position="216"/>
        <end position="262"/>
    </location>
</feature>
<evidence type="ECO:0000259" key="3">
    <source>
        <dbReference type="Pfam" id="PF02470"/>
    </source>
</evidence>
<name>A0AAE4R1V2_9ACTN</name>
<dbReference type="EMBL" id="JAWLKH010000004">
    <property type="protein sequence ID" value="MDV6311474.1"/>
    <property type="molecule type" value="Genomic_DNA"/>
</dbReference>
<feature type="transmembrane region" description="Helical" evidence="2">
    <location>
        <begin position="28"/>
        <end position="47"/>
    </location>
</feature>
<evidence type="ECO:0000256" key="1">
    <source>
        <dbReference type="SAM" id="MobiDB-lite"/>
    </source>
</evidence>
<sequence length="262" mass="28147">MSARPDLVETGARGVVAAVRWGRRRRNWLSVLGLLTILVVGVAYLLLDTLQRDPTASNIRVEVELAQSGGLLPNQDVTLRGVPVGRVDSVRIDDEGVRVVATIDAGIRIPADGEVRVSSLSPAGEQFLDFRPAGDSAPFLRVPALREFFFPTQRSGSTLDAIGTAFRDGGLWGSVDVYPRVPCDYDLPRAAASRPDFPEPFINTHCKNTELLVRGAGAVPRPPGDDTNLPAPGSDPQARTDPTPRGPKTIPTPFGGPDIHYN</sequence>
<dbReference type="PANTHER" id="PTHR33371:SF16">
    <property type="entry name" value="MCE-FAMILY PROTEIN MCE3F"/>
    <property type="match status" value="1"/>
</dbReference>
<gene>
    <name evidence="4" type="ORF">R3Q15_06120</name>
</gene>
<feature type="domain" description="Mce/MlaD" evidence="3">
    <location>
        <begin position="59"/>
        <end position="132"/>
    </location>
</feature>
<evidence type="ECO:0000313" key="4">
    <source>
        <dbReference type="EMBL" id="MDV6311474.1"/>
    </source>
</evidence>
<dbReference type="RefSeq" id="WP_159405813.1">
    <property type="nucleotide sequence ID" value="NZ_CP096596.1"/>
</dbReference>
<evidence type="ECO:0000256" key="2">
    <source>
        <dbReference type="SAM" id="Phobius"/>
    </source>
</evidence>
<keyword evidence="2" id="KW-1133">Transmembrane helix</keyword>
<dbReference type="GO" id="GO:0005576">
    <property type="term" value="C:extracellular region"/>
    <property type="evidence" value="ECO:0007669"/>
    <property type="project" value="TreeGrafter"/>
</dbReference>
<protein>
    <submittedName>
        <fullName evidence="4">MlaD family protein</fullName>
    </submittedName>
</protein>
<dbReference type="PANTHER" id="PTHR33371">
    <property type="entry name" value="INTERMEMBRANE PHOSPHOLIPID TRANSPORT SYSTEM BINDING PROTEIN MLAD-RELATED"/>
    <property type="match status" value="1"/>
</dbReference>
<evidence type="ECO:0000313" key="5">
    <source>
        <dbReference type="Proteomes" id="UP001185922"/>
    </source>
</evidence>